<dbReference type="SMART" id="SM00421">
    <property type="entry name" value="HTH_LUXR"/>
    <property type="match status" value="1"/>
</dbReference>
<dbReference type="SMART" id="SM00448">
    <property type="entry name" value="REC"/>
    <property type="match status" value="1"/>
</dbReference>
<dbReference type="PANTHER" id="PTHR43214:SF24">
    <property type="entry name" value="TRANSCRIPTIONAL REGULATORY PROTEIN NARL-RELATED"/>
    <property type="match status" value="1"/>
</dbReference>
<evidence type="ECO:0000259" key="6">
    <source>
        <dbReference type="PROSITE" id="PS50043"/>
    </source>
</evidence>
<dbReference type="PROSITE" id="PS50110">
    <property type="entry name" value="RESPONSE_REGULATORY"/>
    <property type="match status" value="1"/>
</dbReference>
<dbReference type="InterPro" id="IPR016032">
    <property type="entry name" value="Sig_transdc_resp-reg_C-effctor"/>
</dbReference>
<gene>
    <name evidence="8" type="ORF">GCM10022204_13970</name>
</gene>
<evidence type="ECO:0000256" key="5">
    <source>
        <dbReference type="PROSITE-ProRule" id="PRU00169"/>
    </source>
</evidence>
<dbReference type="Proteomes" id="UP001500051">
    <property type="component" value="Unassembled WGS sequence"/>
</dbReference>
<evidence type="ECO:0000259" key="7">
    <source>
        <dbReference type="PROSITE" id="PS50110"/>
    </source>
</evidence>
<dbReference type="InterPro" id="IPR058245">
    <property type="entry name" value="NreC/VraR/RcsB-like_REC"/>
</dbReference>
<organism evidence="8 9">
    <name type="scientific">Microlunatus aurantiacus</name>
    <dbReference type="NCBI Taxonomy" id="446786"/>
    <lineage>
        <taxon>Bacteria</taxon>
        <taxon>Bacillati</taxon>
        <taxon>Actinomycetota</taxon>
        <taxon>Actinomycetes</taxon>
        <taxon>Propionibacteriales</taxon>
        <taxon>Propionibacteriaceae</taxon>
        <taxon>Microlunatus</taxon>
    </lineage>
</organism>
<comment type="caution">
    <text evidence="8">The sequence shown here is derived from an EMBL/GenBank/DDBJ whole genome shotgun (WGS) entry which is preliminary data.</text>
</comment>
<dbReference type="InterPro" id="IPR039420">
    <property type="entry name" value="WalR-like"/>
</dbReference>
<keyword evidence="1 5" id="KW-0597">Phosphoprotein</keyword>
<sequence>MRVVIAEDQVLLRDGLVRLLTGAGHAVVAQVGDGRRLVAEVSDRRPDLVIADVRMPPTYTDEGAAAVLFLRERYPELAVVILSQVVEPSLVAALTGGRVRAFGYLLKDRVLDTRVFLDQLATVVDGGTAIDPVVVENYVQHSRDRLHGLTGREVEVLGLVASGRSNTGIAAELVISRRTVDAHLRSIFTKLGIESDPEDNQRVLAALDWLASRGRVAG</sequence>
<keyword evidence="4" id="KW-0804">Transcription</keyword>
<evidence type="ECO:0000256" key="1">
    <source>
        <dbReference type="ARBA" id="ARBA00022553"/>
    </source>
</evidence>
<dbReference type="SUPFAM" id="SSF52172">
    <property type="entry name" value="CheY-like"/>
    <property type="match status" value="1"/>
</dbReference>
<dbReference type="PRINTS" id="PR00038">
    <property type="entry name" value="HTHLUXR"/>
</dbReference>
<dbReference type="Pfam" id="PF00196">
    <property type="entry name" value="GerE"/>
    <property type="match status" value="1"/>
</dbReference>
<proteinExistence type="predicted"/>
<evidence type="ECO:0000256" key="2">
    <source>
        <dbReference type="ARBA" id="ARBA00023015"/>
    </source>
</evidence>
<feature type="domain" description="Response regulatory" evidence="7">
    <location>
        <begin position="2"/>
        <end position="122"/>
    </location>
</feature>
<protein>
    <submittedName>
        <fullName evidence="8">Response regulator transcription factor</fullName>
    </submittedName>
</protein>
<keyword evidence="2" id="KW-0805">Transcription regulation</keyword>
<dbReference type="InterPro" id="IPR001789">
    <property type="entry name" value="Sig_transdc_resp-reg_receiver"/>
</dbReference>
<dbReference type="PANTHER" id="PTHR43214">
    <property type="entry name" value="TWO-COMPONENT RESPONSE REGULATOR"/>
    <property type="match status" value="1"/>
</dbReference>
<name>A0ABP7D3S8_9ACTN</name>
<dbReference type="Gene3D" id="1.10.10.10">
    <property type="entry name" value="Winged helix-like DNA-binding domain superfamily/Winged helix DNA-binding domain"/>
    <property type="match status" value="1"/>
</dbReference>
<dbReference type="PROSITE" id="PS00622">
    <property type="entry name" value="HTH_LUXR_1"/>
    <property type="match status" value="1"/>
</dbReference>
<dbReference type="InterPro" id="IPR000792">
    <property type="entry name" value="Tscrpt_reg_LuxR_C"/>
</dbReference>
<evidence type="ECO:0000313" key="8">
    <source>
        <dbReference type="EMBL" id="GAA3698756.1"/>
    </source>
</evidence>
<accession>A0ABP7D3S8</accession>
<dbReference type="InterPro" id="IPR036388">
    <property type="entry name" value="WH-like_DNA-bd_sf"/>
</dbReference>
<feature type="domain" description="HTH luxR-type" evidence="6">
    <location>
        <begin position="142"/>
        <end position="214"/>
    </location>
</feature>
<feature type="modified residue" description="4-aspartylphosphate" evidence="5">
    <location>
        <position position="52"/>
    </location>
</feature>
<evidence type="ECO:0000256" key="3">
    <source>
        <dbReference type="ARBA" id="ARBA00023125"/>
    </source>
</evidence>
<dbReference type="SUPFAM" id="SSF46894">
    <property type="entry name" value="C-terminal effector domain of the bipartite response regulators"/>
    <property type="match status" value="1"/>
</dbReference>
<dbReference type="Pfam" id="PF00072">
    <property type="entry name" value="Response_reg"/>
    <property type="match status" value="1"/>
</dbReference>
<reference evidence="9" key="1">
    <citation type="journal article" date="2019" name="Int. J. Syst. Evol. Microbiol.">
        <title>The Global Catalogue of Microorganisms (GCM) 10K type strain sequencing project: providing services to taxonomists for standard genome sequencing and annotation.</title>
        <authorList>
            <consortium name="The Broad Institute Genomics Platform"/>
            <consortium name="The Broad Institute Genome Sequencing Center for Infectious Disease"/>
            <person name="Wu L."/>
            <person name="Ma J."/>
        </authorList>
    </citation>
    <scope>NUCLEOTIDE SEQUENCE [LARGE SCALE GENOMIC DNA]</scope>
    <source>
        <strain evidence="9">JCM 16548</strain>
    </source>
</reference>
<dbReference type="EMBL" id="BAAAYX010000003">
    <property type="protein sequence ID" value="GAA3698756.1"/>
    <property type="molecule type" value="Genomic_DNA"/>
</dbReference>
<dbReference type="CDD" id="cd17535">
    <property type="entry name" value="REC_NarL-like"/>
    <property type="match status" value="1"/>
</dbReference>
<evidence type="ECO:0000256" key="4">
    <source>
        <dbReference type="ARBA" id="ARBA00023163"/>
    </source>
</evidence>
<dbReference type="Gene3D" id="3.40.50.2300">
    <property type="match status" value="1"/>
</dbReference>
<keyword evidence="9" id="KW-1185">Reference proteome</keyword>
<dbReference type="InterPro" id="IPR011006">
    <property type="entry name" value="CheY-like_superfamily"/>
</dbReference>
<dbReference type="CDD" id="cd06170">
    <property type="entry name" value="LuxR_C_like"/>
    <property type="match status" value="1"/>
</dbReference>
<keyword evidence="3" id="KW-0238">DNA-binding</keyword>
<dbReference type="PROSITE" id="PS50043">
    <property type="entry name" value="HTH_LUXR_2"/>
    <property type="match status" value="1"/>
</dbReference>
<evidence type="ECO:0000313" key="9">
    <source>
        <dbReference type="Proteomes" id="UP001500051"/>
    </source>
</evidence>